<keyword evidence="5" id="KW-1185">Reference proteome</keyword>
<evidence type="ECO:0000313" key="4">
    <source>
        <dbReference type="EMBL" id="KAK0419135.1"/>
    </source>
</evidence>
<dbReference type="SMART" id="SM00254">
    <property type="entry name" value="ShKT"/>
    <property type="match status" value="2"/>
</dbReference>
<name>A0AA39M3E7_9BILA</name>
<evidence type="ECO:0000256" key="2">
    <source>
        <dbReference type="SAM" id="SignalP"/>
    </source>
</evidence>
<feature type="domain" description="ShKT" evidence="3">
    <location>
        <begin position="92"/>
        <end position="129"/>
    </location>
</feature>
<accession>A0AA39M3E7</accession>
<evidence type="ECO:0000313" key="5">
    <source>
        <dbReference type="Proteomes" id="UP001175271"/>
    </source>
</evidence>
<dbReference type="PANTHER" id="PTHR21724">
    <property type="entry name" value="SHKT DOMAIN-CONTAINING PROTEIN"/>
    <property type="match status" value="1"/>
</dbReference>
<feature type="domain" description="ShKT" evidence="3">
    <location>
        <begin position="49"/>
        <end position="85"/>
    </location>
</feature>
<dbReference type="Gene3D" id="1.10.10.1940">
    <property type="match status" value="1"/>
</dbReference>
<dbReference type="EMBL" id="JAUCMV010000002">
    <property type="protein sequence ID" value="KAK0419135.1"/>
    <property type="molecule type" value="Genomic_DNA"/>
</dbReference>
<dbReference type="Pfam" id="PF01549">
    <property type="entry name" value="ShK"/>
    <property type="match status" value="2"/>
</dbReference>
<feature type="signal peptide" evidence="2">
    <location>
        <begin position="1"/>
        <end position="20"/>
    </location>
</feature>
<dbReference type="PANTHER" id="PTHR21724:SF109">
    <property type="entry name" value="SHKT DOMAIN-CONTAINING PROTEIN"/>
    <property type="match status" value="1"/>
</dbReference>
<comment type="caution">
    <text evidence="1">Lacks conserved residue(s) required for the propagation of feature annotation.</text>
</comment>
<dbReference type="Proteomes" id="UP001175271">
    <property type="component" value="Unassembled WGS sequence"/>
</dbReference>
<keyword evidence="2" id="KW-0732">Signal</keyword>
<reference evidence="4" key="1">
    <citation type="submission" date="2023-06" db="EMBL/GenBank/DDBJ databases">
        <title>Genomic analysis of the entomopathogenic nematode Steinernema hermaphroditum.</title>
        <authorList>
            <person name="Schwarz E.M."/>
            <person name="Heppert J.K."/>
            <person name="Baniya A."/>
            <person name="Schwartz H.T."/>
            <person name="Tan C.-H."/>
            <person name="Antoshechkin I."/>
            <person name="Sternberg P.W."/>
            <person name="Goodrich-Blair H."/>
            <person name="Dillman A.R."/>
        </authorList>
    </citation>
    <scope>NUCLEOTIDE SEQUENCE</scope>
    <source>
        <strain evidence="4">PS9179</strain>
        <tissue evidence="4">Whole animal</tissue>
    </source>
</reference>
<sequence>MHSVIVCLLLAGCLIGASLSTTTAPPITTTEPPITTTAAPATTSTGPVCVDKGDSATCEKNKKFCLDNKYHDFLNENCAKTCNFCNASNPDCRDTSNSCKTFATNGFCTSSWYTPAQKKQYCAKTCGLC</sequence>
<feature type="chain" id="PRO_5041322881" description="ShKT domain-containing protein" evidence="2">
    <location>
        <begin position="21"/>
        <end position="129"/>
    </location>
</feature>
<comment type="caution">
    <text evidence="4">The sequence shown here is derived from an EMBL/GenBank/DDBJ whole genome shotgun (WGS) entry which is preliminary data.</text>
</comment>
<protein>
    <recommendedName>
        <fullName evidence="3">ShKT domain-containing protein</fullName>
    </recommendedName>
</protein>
<gene>
    <name evidence="4" type="ORF">QR680_013973</name>
</gene>
<dbReference type="InterPro" id="IPR003582">
    <property type="entry name" value="ShKT_dom"/>
</dbReference>
<proteinExistence type="predicted"/>
<dbReference type="PROSITE" id="PS51670">
    <property type="entry name" value="SHKT"/>
    <property type="match status" value="2"/>
</dbReference>
<evidence type="ECO:0000256" key="1">
    <source>
        <dbReference type="PROSITE-ProRule" id="PRU01005"/>
    </source>
</evidence>
<dbReference type="AlphaFoldDB" id="A0AA39M3E7"/>
<evidence type="ECO:0000259" key="3">
    <source>
        <dbReference type="PROSITE" id="PS51670"/>
    </source>
</evidence>
<organism evidence="4 5">
    <name type="scientific">Steinernema hermaphroditum</name>
    <dbReference type="NCBI Taxonomy" id="289476"/>
    <lineage>
        <taxon>Eukaryota</taxon>
        <taxon>Metazoa</taxon>
        <taxon>Ecdysozoa</taxon>
        <taxon>Nematoda</taxon>
        <taxon>Chromadorea</taxon>
        <taxon>Rhabditida</taxon>
        <taxon>Tylenchina</taxon>
        <taxon>Panagrolaimomorpha</taxon>
        <taxon>Strongyloidoidea</taxon>
        <taxon>Steinernematidae</taxon>
        <taxon>Steinernema</taxon>
    </lineage>
</organism>
<dbReference type="Gene3D" id="1.10.10.1870">
    <property type="entry name" value="ShTK domain-like"/>
    <property type="match status" value="1"/>
</dbReference>